<feature type="region of interest" description="Disordered" evidence="1">
    <location>
        <begin position="48"/>
        <end position="73"/>
    </location>
</feature>
<gene>
    <name evidence="2" type="ORF">GOP47_0016279</name>
</gene>
<evidence type="ECO:0000256" key="1">
    <source>
        <dbReference type="SAM" id="MobiDB-lite"/>
    </source>
</evidence>
<reference evidence="2" key="1">
    <citation type="submission" date="2021-01" db="EMBL/GenBank/DDBJ databases">
        <title>Adiantum capillus-veneris genome.</title>
        <authorList>
            <person name="Fang Y."/>
            <person name="Liao Q."/>
        </authorList>
    </citation>
    <scope>NUCLEOTIDE SEQUENCE</scope>
    <source>
        <strain evidence="2">H3</strain>
        <tissue evidence="2">Leaf</tissue>
    </source>
</reference>
<evidence type="ECO:0000313" key="2">
    <source>
        <dbReference type="EMBL" id="KAI5067934.1"/>
    </source>
</evidence>
<accession>A0A9D4UI78</accession>
<comment type="caution">
    <text evidence="2">The sequence shown here is derived from an EMBL/GenBank/DDBJ whole genome shotgun (WGS) entry which is preliminary data.</text>
</comment>
<dbReference type="EMBL" id="JABFUD020000016">
    <property type="protein sequence ID" value="KAI5067934.1"/>
    <property type="molecule type" value="Genomic_DNA"/>
</dbReference>
<name>A0A9D4UI78_ADICA</name>
<sequence length="73" mass="8268">MYYHEDVLPAHLLNGFIVEELEAYVHDDKMNVSREVRALQVFHARGKKHALQNRGPGSNENLAFPSLLPSSLP</sequence>
<keyword evidence="3" id="KW-1185">Reference proteome</keyword>
<dbReference type="Proteomes" id="UP000886520">
    <property type="component" value="Chromosome 16"/>
</dbReference>
<dbReference type="AlphaFoldDB" id="A0A9D4UI78"/>
<protein>
    <submittedName>
        <fullName evidence="2">Uncharacterized protein</fullName>
    </submittedName>
</protein>
<evidence type="ECO:0000313" key="3">
    <source>
        <dbReference type="Proteomes" id="UP000886520"/>
    </source>
</evidence>
<proteinExistence type="predicted"/>
<organism evidence="2 3">
    <name type="scientific">Adiantum capillus-veneris</name>
    <name type="common">Maidenhair fern</name>
    <dbReference type="NCBI Taxonomy" id="13818"/>
    <lineage>
        <taxon>Eukaryota</taxon>
        <taxon>Viridiplantae</taxon>
        <taxon>Streptophyta</taxon>
        <taxon>Embryophyta</taxon>
        <taxon>Tracheophyta</taxon>
        <taxon>Polypodiopsida</taxon>
        <taxon>Polypodiidae</taxon>
        <taxon>Polypodiales</taxon>
        <taxon>Pteridineae</taxon>
        <taxon>Pteridaceae</taxon>
        <taxon>Vittarioideae</taxon>
        <taxon>Adiantum</taxon>
    </lineage>
</organism>